<dbReference type="KEGG" id="sbk:SHEWBE_4081"/>
<dbReference type="AlphaFoldDB" id="A0A330M6W3"/>
<protein>
    <submittedName>
        <fullName evidence="1">Uncharacterized protein</fullName>
    </submittedName>
</protein>
<evidence type="ECO:0000313" key="2">
    <source>
        <dbReference type="Proteomes" id="UP000250123"/>
    </source>
</evidence>
<proteinExistence type="predicted"/>
<sequence>MILAFMTTVIFSWLNYKLMTSSALAESDRYGWKMKPLSMLGMT</sequence>
<accession>A0A330M6W3</accession>
<name>A0A330M6W3_9GAMM</name>
<dbReference type="EMBL" id="LS483452">
    <property type="protein sequence ID" value="SQH78041.1"/>
    <property type="molecule type" value="Genomic_DNA"/>
</dbReference>
<organism evidence="1 2">
    <name type="scientific">Shewanella benthica</name>
    <dbReference type="NCBI Taxonomy" id="43661"/>
    <lineage>
        <taxon>Bacteria</taxon>
        <taxon>Pseudomonadati</taxon>
        <taxon>Pseudomonadota</taxon>
        <taxon>Gammaproteobacteria</taxon>
        <taxon>Alteromonadales</taxon>
        <taxon>Shewanellaceae</taxon>
        <taxon>Shewanella</taxon>
    </lineage>
</organism>
<dbReference type="Proteomes" id="UP000250123">
    <property type="component" value="Chromosome SHEWBE"/>
</dbReference>
<gene>
    <name evidence="1" type="ORF">SHEWBE_4081</name>
</gene>
<evidence type="ECO:0000313" key="1">
    <source>
        <dbReference type="EMBL" id="SQH78041.1"/>
    </source>
</evidence>
<reference evidence="2" key="1">
    <citation type="submission" date="2018-06" db="EMBL/GenBank/DDBJ databases">
        <authorList>
            <person name="Cea G.-C."/>
            <person name="William W."/>
        </authorList>
    </citation>
    <scope>NUCLEOTIDE SEQUENCE [LARGE SCALE GENOMIC DNA]</scope>
    <source>
        <strain evidence="2">DB21MT-2</strain>
    </source>
</reference>